<dbReference type="AlphaFoldDB" id="A0A3S5AE74"/>
<name>A0A3S5AE74_9PLAT</name>
<evidence type="ECO:0000256" key="1">
    <source>
        <dbReference type="SAM" id="Phobius"/>
    </source>
</evidence>
<reference evidence="2" key="1">
    <citation type="submission" date="2018-11" db="EMBL/GenBank/DDBJ databases">
        <authorList>
            <consortium name="Pathogen Informatics"/>
        </authorList>
    </citation>
    <scope>NUCLEOTIDE SEQUENCE</scope>
</reference>
<protein>
    <submittedName>
        <fullName evidence="2">Uncharacterized protein</fullName>
    </submittedName>
</protein>
<sequence length="220" mass="24018">MTLDLEDRRIAPFIFVYLKMCFIEYAIFMCYACMHIFCIIIKNSSQEIQESLRDNRSLLHFDLRFTGVDHEAEFAIQALVDRNLSDHSQQTAASSTLAMSTLGSLSQAAQEPGCIGFSNGLGTTSPGLSGQELGQIQTPSCATTAISAIRDGTASSLRPGHSSHPTNGSAIYPVMERLIDQTQGDTARLLTKYSLPIAQAARQRLAKHLAQCETMPRVGC</sequence>
<evidence type="ECO:0000313" key="3">
    <source>
        <dbReference type="Proteomes" id="UP000784294"/>
    </source>
</evidence>
<accession>A0A3S5AE74</accession>
<comment type="caution">
    <text evidence="2">The sequence shown here is derived from an EMBL/GenBank/DDBJ whole genome shotgun (WGS) entry which is preliminary data.</text>
</comment>
<dbReference type="Proteomes" id="UP000784294">
    <property type="component" value="Unassembled WGS sequence"/>
</dbReference>
<organism evidence="2 3">
    <name type="scientific">Protopolystoma xenopodis</name>
    <dbReference type="NCBI Taxonomy" id="117903"/>
    <lineage>
        <taxon>Eukaryota</taxon>
        <taxon>Metazoa</taxon>
        <taxon>Spiralia</taxon>
        <taxon>Lophotrochozoa</taxon>
        <taxon>Platyhelminthes</taxon>
        <taxon>Monogenea</taxon>
        <taxon>Polyopisthocotylea</taxon>
        <taxon>Polystomatidea</taxon>
        <taxon>Polystomatidae</taxon>
        <taxon>Protopolystoma</taxon>
    </lineage>
</organism>
<keyword evidence="1" id="KW-0812">Transmembrane</keyword>
<proteinExistence type="predicted"/>
<evidence type="ECO:0000313" key="2">
    <source>
        <dbReference type="EMBL" id="VEL21702.1"/>
    </source>
</evidence>
<keyword evidence="3" id="KW-1185">Reference proteome</keyword>
<keyword evidence="1" id="KW-0472">Membrane</keyword>
<gene>
    <name evidence="2" type="ORF">PXEA_LOCUS15142</name>
</gene>
<dbReference type="EMBL" id="CAAALY010052659">
    <property type="protein sequence ID" value="VEL21702.1"/>
    <property type="molecule type" value="Genomic_DNA"/>
</dbReference>
<feature type="transmembrane region" description="Helical" evidence="1">
    <location>
        <begin position="12"/>
        <end position="37"/>
    </location>
</feature>
<keyword evidence="1" id="KW-1133">Transmembrane helix</keyword>